<dbReference type="Pfam" id="PF02171">
    <property type="entry name" value="Piwi"/>
    <property type="match status" value="1"/>
</dbReference>
<evidence type="ECO:0000313" key="3">
    <source>
        <dbReference type="EMBL" id="ETO31586.1"/>
    </source>
</evidence>
<dbReference type="Gene3D" id="3.30.420.10">
    <property type="entry name" value="Ribonuclease H-like superfamily/Ribonuclease H"/>
    <property type="match status" value="2"/>
</dbReference>
<reference evidence="3 4" key="1">
    <citation type="journal article" date="2013" name="Curr. Biol.">
        <title>The Genome of the Foraminiferan Reticulomyxa filosa.</title>
        <authorList>
            <person name="Glockner G."/>
            <person name="Hulsmann N."/>
            <person name="Schleicher M."/>
            <person name="Noegel A.A."/>
            <person name="Eichinger L."/>
            <person name="Gallinger C."/>
            <person name="Pawlowski J."/>
            <person name="Sierra R."/>
            <person name="Euteneuer U."/>
            <person name="Pillet L."/>
            <person name="Moustafa A."/>
            <person name="Platzer M."/>
            <person name="Groth M."/>
            <person name="Szafranski K."/>
            <person name="Schliwa M."/>
        </authorList>
    </citation>
    <scope>NUCLEOTIDE SEQUENCE [LARGE SCALE GENOMIC DNA]</scope>
</reference>
<comment type="caution">
    <text evidence="3">The sequence shown here is derived from an EMBL/GenBank/DDBJ whole genome shotgun (WGS) entry which is preliminary data.</text>
</comment>
<dbReference type="SMART" id="SM00950">
    <property type="entry name" value="Piwi"/>
    <property type="match status" value="1"/>
</dbReference>
<feature type="domain" description="Piwi" evidence="2">
    <location>
        <begin position="53"/>
        <end position="246"/>
    </location>
</feature>
<evidence type="ECO:0000259" key="2">
    <source>
        <dbReference type="PROSITE" id="PS50822"/>
    </source>
</evidence>
<dbReference type="InterPro" id="IPR036397">
    <property type="entry name" value="RNaseH_sf"/>
</dbReference>
<feature type="region of interest" description="Disordered" evidence="1">
    <location>
        <begin position="190"/>
        <end position="211"/>
    </location>
</feature>
<dbReference type="AlphaFoldDB" id="X6P008"/>
<name>X6P008_RETFI</name>
<gene>
    <name evidence="3" type="ORF">RFI_05538</name>
</gene>
<feature type="non-terminal residue" evidence="3">
    <location>
        <position position="1"/>
    </location>
</feature>
<dbReference type="OrthoDB" id="10252740at2759"/>
<dbReference type="EMBL" id="ASPP01004829">
    <property type="protein sequence ID" value="ETO31586.1"/>
    <property type="molecule type" value="Genomic_DNA"/>
</dbReference>
<accession>X6P008</accession>
<keyword evidence="4" id="KW-1185">Reference proteome</keyword>
<feature type="region of interest" description="Disordered" evidence="1">
    <location>
        <begin position="259"/>
        <end position="298"/>
    </location>
</feature>
<organism evidence="3 4">
    <name type="scientific">Reticulomyxa filosa</name>
    <dbReference type="NCBI Taxonomy" id="46433"/>
    <lineage>
        <taxon>Eukaryota</taxon>
        <taxon>Sar</taxon>
        <taxon>Rhizaria</taxon>
        <taxon>Retaria</taxon>
        <taxon>Foraminifera</taxon>
        <taxon>Monothalamids</taxon>
        <taxon>Reticulomyxidae</taxon>
        <taxon>Reticulomyxa</taxon>
    </lineage>
</organism>
<evidence type="ECO:0000313" key="4">
    <source>
        <dbReference type="Proteomes" id="UP000023152"/>
    </source>
</evidence>
<proteinExistence type="predicted"/>
<feature type="compositionally biased region" description="Basic and acidic residues" evidence="1">
    <location>
        <begin position="259"/>
        <end position="289"/>
    </location>
</feature>
<dbReference type="SUPFAM" id="SSF53098">
    <property type="entry name" value="Ribonuclease H-like"/>
    <property type="match status" value="1"/>
</dbReference>
<evidence type="ECO:0000256" key="1">
    <source>
        <dbReference type="SAM" id="MobiDB-lite"/>
    </source>
</evidence>
<dbReference type="PANTHER" id="PTHR22891">
    <property type="entry name" value="EUKARYOTIC TRANSLATION INITIATION FACTOR 2C"/>
    <property type="match status" value="1"/>
</dbReference>
<dbReference type="GO" id="GO:0003676">
    <property type="term" value="F:nucleic acid binding"/>
    <property type="evidence" value="ECO:0007669"/>
    <property type="project" value="InterPro"/>
</dbReference>
<dbReference type="PROSITE" id="PS50822">
    <property type="entry name" value="PIWI"/>
    <property type="match status" value="1"/>
</dbReference>
<sequence length="313" mass="36820">GGGKKKNILQRRRVRLCLYRCINSLLVKANWVPWKIDWTHDCYKRLNFSQFKMVIGMDVCHNRVTKSSVVAFTSTYDSDMVKLHQIIGYQKMGVELVKTIAFYFKKALKKFRSCNDKYPEQIFFYRDGVSESQLETIAEEEVCSLRKVLEEEKIKCKIEFIIVQKREDSGSIPSRYIVIADEMELINKKKETKNKENEDEEEEKEDKEGKRALQTFSSHLCHLYFDSTQDAVRIPHVVKAADHIAFKFSNKELKDHLQGIQEERYKPKKSKESEKPKESEKAKEHKISEESEESKEDDSKIFLWDVSHFKVLG</sequence>
<protein>
    <submittedName>
        <fullName evidence="3">Aubergine protein</fullName>
    </submittedName>
</protein>
<dbReference type="InterPro" id="IPR012337">
    <property type="entry name" value="RNaseH-like_sf"/>
</dbReference>
<dbReference type="InterPro" id="IPR003165">
    <property type="entry name" value="Piwi"/>
</dbReference>
<dbReference type="Proteomes" id="UP000023152">
    <property type="component" value="Unassembled WGS sequence"/>
</dbReference>